<dbReference type="EMBL" id="BDSP01000205">
    <property type="protein sequence ID" value="GAX24056.1"/>
    <property type="molecule type" value="Genomic_DNA"/>
</dbReference>
<gene>
    <name evidence="2" type="ORF">FisN_26Lh132</name>
</gene>
<dbReference type="SMART" id="SM00028">
    <property type="entry name" value="TPR"/>
    <property type="match status" value="5"/>
</dbReference>
<feature type="repeat" description="TPR" evidence="1">
    <location>
        <begin position="224"/>
        <end position="257"/>
    </location>
</feature>
<dbReference type="PROSITE" id="PS50005">
    <property type="entry name" value="TPR"/>
    <property type="match status" value="1"/>
</dbReference>
<protein>
    <recommendedName>
        <fullName evidence="4">Tetratricopeptide repeat protein</fullName>
    </recommendedName>
</protein>
<evidence type="ECO:0008006" key="4">
    <source>
        <dbReference type="Google" id="ProtNLM"/>
    </source>
</evidence>
<dbReference type="InParanoid" id="A0A1Z5KCX6"/>
<dbReference type="InterPro" id="IPR011990">
    <property type="entry name" value="TPR-like_helical_dom_sf"/>
</dbReference>
<keyword evidence="1" id="KW-0802">TPR repeat</keyword>
<dbReference type="InterPro" id="IPR019734">
    <property type="entry name" value="TPR_rpt"/>
</dbReference>
<dbReference type="AlphaFoldDB" id="A0A1Z5KCX6"/>
<keyword evidence="3" id="KW-1185">Reference proteome</keyword>
<dbReference type="Proteomes" id="UP000198406">
    <property type="component" value="Unassembled WGS sequence"/>
</dbReference>
<dbReference type="Gene3D" id="1.25.40.10">
    <property type="entry name" value="Tetratricopeptide repeat domain"/>
    <property type="match status" value="2"/>
</dbReference>
<dbReference type="OrthoDB" id="56114at2759"/>
<sequence length="465" mass="53505">MGYSLSYGSSADDDTQQELLLQQELKQEKADLYTEWALQYQQQADSLPQAVQAFQQAIPLSTTKDDRVAALYFQLGETYYLMWQQQELAEYEQPMLEAWEQSKQLYRAAFGDNNDDPWISIGYAMVCIQQGVYYTQKGEPLQGYELLQEGLVQYLEPSLSKIETSREELQILQQQRVAAWHNVATAATLLGQFEVALQALQPVLTYYERKDNTKDEEEMSYYYAQALYSQADLYLQLGQYNSAKLSYQQAMEFYQQQDQVDTALLQQQALTGLGDEWQESIQMYQDALHEYNELLSESNDPTASSAVYEMEFGYVGDLHATLGSLYLSTNELILAEMHLRQAIRSYISDDENRRYLADVHFNLAQLLFQQGEYLESAEQRALACDLYKETVGEGVNPMMAGIEDEELLMGEVDNPRIETRWLPSKRTSTTGTVKTLVRDTEKVITMDAEELSQRKNNHSYTDDEL</sequence>
<organism evidence="2 3">
    <name type="scientific">Fistulifera solaris</name>
    <name type="common">Oleaginous diatom</name>
    <dbReference type="NCBI Taxonomy" id="1519565"/>
    <lineage>
        <taxon>Eukaryota</taxon>
        <taxon>Sar</taxon>
        <taxon>Stramenopiles</taxon>
        <taxon>Ochrophyta</taxon>
        <taxon>Bacillariophyta</taxon>
        <taxon>Bacillariophyceae</taxon>
        <taxon>Bacillariophycidae</taxon>
        <taxon>Naviculales</taxon>
        <taxon>Naviculaceae</taxon>
        <taxon>Fistulifera</taxon>
    </lineage>
</organism>
<dbReference type="Pfam" id="PF13181">
    <property type="entry name" value="TPR_8"/>
    <property type="match status" value="1"/>
</dbReference>
<name>A0A1Z5KCX6_FISSO</name>
<comment type="caution">
    <text evidence="2">The sequence shown here is derived from an EMBL/GenBank/DDBJ whole genome shotgun (WGS) entry which is preliminary data.</text>
</comment>
<evidence type="ECO:0000313" key="2">
    <source>
        <dbReference type="EMBL" id="GAX24056.1"/>
    </source>
</evidence>
<reference evidence="2 3" key="1">
    <citation type="journal article" date="2015" name="Plant Cell">
        <title>Oil accumulation by the oleaginous diatom Fistulifera solaris as revealed by the genome and transcriptome.</title>
        <authorList>
            <person name="Tanaka T."/>
            <person name="Maeda Y."/>
            <person name="Veluchamy A."/>
            <person name="Tanaka M."/>
            <person name="Abida H."/>
            <person name="Marechal E."/>
            <person name="Bowler C."/>
            <person name="Muto M."/>
            <person name="Sunaga Y."/>
            <person name="Tanaka M."/>
            <person name="Yoshino T."/>
            <person name="Taniguchi T."/>
            <person name="Fukuda Y."/>
            <person name="Nemoto M."/>
            <person name="Matsumoto M."/>
            <person name="Wong P.S."/>
            <person name="Aburatani S."/>
            <person name="Fujibuchi W."/>
        </authorList>
    </citation>
    <scope>NUCLEOTIDE SEQUENCE [LARGE SCALE GENOMIC DNA]</scope>
    <source>
        <strain evidence="2 3">JPCC DA0580</strain>
    </source>
</reference>
<accession>A0A1Z5KCX6</accession>
<dbReference type="SUPFAM" id="SSF48452">
    <property type="entry name" value="TPR-like"/>
    <property type="match status" value="2"/>
</dbReference>
<evidence type="ECO:0000313" key="3">
    <source>
        <dbReference type="Proteomes" id="UP000198406"/>
    </source>
</evidence>
<proteinExistence type="predicted"/>
<evidence type="ECO:0000256" key="1">
    <source>
        <dbReference type="PROSITE-ProRule" id="PRU00339"/>
    </source>
</evidence>